<dbReference type="InterPro" id="IPR036396">
    <property type="entry name" value="Cyt_P450_sf"/>
</dbReference>
<dbReference type="InterPro" id="IPR001128">
    <property type="entry name" value="Cyt_P450"/>
</dbReference>
<dbReference type="OrthoDB" id="1055148at2759"/>
<gene>
    <name evidence="7" type="ORF">MVEN_00985700</name>
</gene>
<dbReference type="GO" id="GO:0020037">
    <property type="term" value="F:heme binding"/>
    <property type="evidence" value="ECO:0007669"/>
    <property type="project" value="InterPro"/>
</dbReference>
<evidence type="ECO:0000256" key="5">
    <source>
        <dbReference type="ARBA" id="ARBA00023004"/>
    </source>
</evidence>
<keyword evidence="5 6" id="KW-0408">Iron</keyword>
<sequence length="429" mass="48390">MKWSTGRMFSFKVLSDTVIVVRGFTGRDIFLAKGLDFLAGYKLLVPQLKEFLPLKPLTGDESWGAVMASFICTRMIEKFHGTMLGAIAAGYDAWGDEGTLDLFRSVNEIIFAVSLPLAGCQHFAKDAEAIRTLIDIFARLDAGSGPSSLILPWVPTPARVNRVLAGLQLYRITKNLVQERQRLGVDVDDPLQTLIRQNYPTSEMARFIATILFASVTNTANLFAWTLVYLELHKEWKDRVNSEVTTFLQDTGLHASQNLRDDMAYVPLSLMDEKLHTIELVINEVLRLLASGPFIRRNIGDDLVVDGVHIPKGAFIMFPVEDLHRNPKMFPNPDVFDPTRFTAENVEQRKKYGTTFLGWGGGRHPCVGKRTALLEIKMMTILLMAQYQFSLTDVTDSPLCEIPRVDVDRLFKVFGSKEVVNIRYRAKDR</sequence>
<dbReference type="SUPFAM" id="SSF48264">
    <property type="entry name" value="Cytochrome P450"/>
    <property type="match status" value="1"/>
</dbReference>
<keyword evidence="8" id="KW-1185">Reference proteome</keyword>
<dbReference type="CDD" id="cd00302">
    <property type="entry name" value="cytochrome_P450"/>
    <property type="match status" value="1"/>
</dbReference>
<dbReference type="Pfam" id="PF00067">
    <property type="entry name" value="p450"/>
    <property type="match status" value="1"/>
</dbReference>
<evidence type="ECO:0000313" key="7">
    <source>
        <dbReference type="EMBL" id="KAF7356521.1"/>
    </source>
</evidence>
<evidence type="ECO:0000256" key="6">
    <source>
        <dbReference type="PIRSR" id="PIRSR602403-1"/>
    </source>
</evidence>
<protein>
    <submittedName>
        <fullName evidence="7">Cytochrome P450</fullName>
    </submittedName>
</protein>
<dbReference type="Proteomes" id="UP000620124">
    <property type="component" value="Unassembled WGS sequence"/>
</dbReference>
<dbReference type="PANTHER" id="PTHR24304">
    <property type="entry name" value="CYTOCHROME P450 FAMILY 7"/>
    <property type="match status" value="1"/>
</dbReference>
<dbReference type="InterPro" id="IPR002403">
    <property type="entry name" value="Cyt_P450_E_grp-IV"/>
</dbReference>
<dbReference type="AlphaFoldDB" id="A0A8H6YD30"/>
<dbReference type="Gene3D" id="1.10.630.10">
    <property type="entry name" value="Cytochrome P450"/>
    <property type="match status" value="1"/>
</dbReference>
<dbReference type="EMBL" id="JACAZI010000007">
    <property type="protein sequence ID" value="KAF7356521.1"/>
    <property type="molecule type" value="Genomic_DNA"/>
</dbReference>
<proteinExistence type="inferred from homology"/>
<comment type="similarity">
    <text evidence="2">Belongs to the cytochrome P450 family.</text>
</comment>
<comment type="cofactor">
    <cofactor evidence="1 6">
        <name>heme</name>
        <dbReference type="ChEBI" id="CHEBI:30413"/>
    </cofactor>
</comment>
<dbReference type="InterPro" id="IPR050529">
    <property type="entry name" value="CYP450_sterol_14alpha_dmase"/>
</dbReference>
<evidence type="ECO:0000256" key="1">
    <source>
        <dbReference type="ARBA" id="ARBA00001971"/>
    </source>
</evidence>
<organism evidence="7 8">
    <name type="scientific">Mycena venus</name>
    <dbReference type="NCBI Taxonomy" id="2733690"/>
    <lineage>
        <taxon>Eukaryota</taxon>
        <taxon>Fungi</taxon>
        <taxon>Dikarya</taxon>
        <taxon>Basidiomycota</taxon>
        <taxon>Agaricomycotina</taxon>
        <taxon>Agaricomycetes</taxon>
        <taxon>Agaricomycetidae</taxon>
        <taxon>Agaricales</taxon>
        <taxon>Marasmiineae</taxon>
        <taxon>Mycenaceae</taxon>
        <taxon>Mycena</taxon>
    </lineage>
</organism>
<dbReference type="PANTHER" id="PTHR24304:SF2">
    <property type="entry name" value="24-HYDROXYCHOLESTEROL 7-ALPHA-HYDROXYLASE"/>
    <property type="match status" value="1"/>
</dbReference>
<keyword evidence="3 6" id="KW-0349">Heme</keyword>
<accession>A0A8H6YD30</accession>
<evidence type="ECO:0000256" key="3">
    <source>
        <dbReference type="ARBA" id="ARBA00022617"/>
    </source>
</evidence>
<name>A0A8H6YD30_9AGAR</name>
<dbReference type="GO" id="GO:0005506">
    <property type="term" value="F:iron ion binding"/>
    <property type="evidence" value="ECO:0007669"/>
    <property type="project" value="InterPro"/>
</dbReference>
<dbReference type="GO" id="GO:0004497">
    <property type="term" value="F:monooxygenase activity"/>
    <property type="evidence" value="ECO:0007669"/>
    <property type="project" value="InterPro"/>
</dbReference>
<dbReference type="PRINTS" id="PR00465">
    <property type="entry name" value="EP450IV"/>
</dbReference>
<evidence type="ECO:0000256" key="2">
    <source>
        <dbReference type="ARBA" id="ARBA00010617"/>
    </source>
</evidence>
<comment type="caution">
    <text evidence="7">The sequence shown here is derived from an EMBL/GenBank/DDBJ whole genome shotgun (WGS) entry which is preliminary data.</text>
</comment>
<keyword evidence="4 6" id="KW-0479">Metal-binding</keyword>
<feature type="binding site" description="axial binding residue" evidence="6">
    <location>
        <position position="366"/>
    </location>
    <ligand>
        <name>heme</name>
        <dbReference type="ChEBI" id="CHEBI:30413"/>
    </ligand>
    <ligandPart>
        <name>Fe</name>
        <dbReference type="ChEBI" id="CHEBI:18248"/>
    </ligandPart>
</feature>
<evidence type="ECO:0000313" key="8">
    <source>
        <dbReference type="Proteomes" id="UP000620124"/>
    </source>
</evidence>
<dbReference type="GO" id="GO:0016705">
    <property type="term" value="F:oxidoreductase activity, acting on paired donors, with incorporation or reduction of molecular oxygen"/>
    <property type="evidence" value="ECO:0007669"/>
    <property type="project" value="InterPro"/>
</dbReference>
<evidence type="ECO:0000256" key="4">
    <source>
        <dbReference type="ARBA" id="ARBA00022723"/>
    </source>
</evidence>
<reference evidence="7" key="1">
    <citation type="submission" date="2020-05" db="EMBL/GenBank/DDBJ databases">
        <title>Mycena genomes resolve the evolution of fungal bioluminescence.</title>
        <authorList>
            <person name="Tsai I.J."/>
        </authorList>
    </citation>
    <scope>NUCLEOTIDE SEQUENCE</scope>
    <source>
        <strain evidence="7">CCC161011</strain>
    </source>
</reference>